<dbReference type="AlphaFoldDB" id="A0A0W8G5D7"/>
<keyword evidence="8" id="KW-0411">Iron-sulfur</keyword>
<accession>A0A0W8G5D7</accession>
<dbReference type="InterPro" id="IPR007197">
    <property type="entry name" value="rSAM"/>
</dbReference>
<keyword evidence="10" id="KW-0501">Molybdenum cofactor biosynthesis</keyword>
<comment type="catalytic activity">
    <reaction evidence="12">
        <text>GTP + AH2 + S-adenosyl-L-methionine = (8S)-3',8-cyclo-7,8-dihydroguanosine 5'-triphosphate + 5'-deoxyadenosine + L-methionine + A + H(+)</text>
        <dbReference type="Rhea" id="RHEA:49576"/>
        <dbReference type="ChEBI" id="CHEBI:13193"/>
        <dbReference type="ChEBI" id="CHEBI:15378"/>
        <dbReference type="ChEBI" id="CHEBI:17319"/>
        <dbReference type="ChEBI" id="CHEBI:17499"/>
        <dbReference type="ChEBI" id="CHEBI:37565"/>
        <dbReference type="ChEBI" id="CHEBI:57844"/>
        <dbReference type="ChEBI" id="CHEBI:59789"/>
        <dbReference type="ChEBI" id="CHEBI:131766"/>
        <dbReference type="EC" id="4.1.99.22"/>
    </reaction>
</comment>
<dbReference type="GO" id="GO:0061798">
    <property type="term" value="F:GTP 3',8'-cyclase activity"/>
    <property type="evidence" value="ECO:0007669"/>
    <property type="project" value="UniProtKB-EC"/>
</dbReference>
<proteinExistence type="inferred from homology"/>
<evidence type="ECO:0000256" key="1">
    <source>
        <dbReference type="ARBA" id="ARBA00001966"/>
    </source>
</evidence>
<dbReference type="Pfam" id="PF04055">
    <property type="entry name" value="Radical_SAM"/>
    <property type="match status" value="1"/>
</dbReference>
<keyword evidence="5" id="KW-0479">Metal-binding</keyword>
<dbReference type="NCBIfam" id="TIGR02666">
    <property type="entry name" value="moaA"/>
    <property type="match status" value="1"/>
</dbReference>
<evidence type="ECO:0000256" key="10">
    <source>
        <dbReference type="ARBA" id="ARBA00023150"/>
    </source>
</evidence>
<dbReference type="GO" id="GO:0051539">
    <property type="term" value="F:4 iron, 4 sulfur cluster binding"/>
    <property type="evidence" value="ECO:0007669"/>
    <property type="project" value="UniProtKB-KW"/>
</dbReference>
<dbReference type="InterPro" id="IPR058240">
    <property type="entry name" value="rSAM_sf"/>
</dbReference>
<sequence>MNASPPLTDDLGRTVSYLRLSITDHCNLRCLYCRPREQVPYIPHDDILRYEELLTMVDLARELGIGKIRLTGGEPFLRRNFLYLVESILKRHPAVDLRLTTNGTLLPGKAKELRDLGVTAVNVSLDSLDPATFARITGSDVFAAVRRGLDEVMEAGMRLKINAVALRGINDQELSGFLEFIRRNPVDFRFIEFMPMGDQSLWSPEYYWSAKDILAQAGELAGLAPEERVPGDSGPARMYRVDGSLGRFGVISALSDHFCHSCNRLRITPDGHLRTCLFSDKQYRLRPMLRHPKLGPEAVGRVMRLALRKKPLGYQLLGRHDGSGQAIHGMMSAIGG</sequence>
<dbReference type="InterPro" id="IPR050105">
    <property type="entry name" value="MoCo_biosynth_MoaA/MoaC"/>
</dbReference>
<keyword evidence="4" id="KW-0949">S-adenosyl-L-methionine</keyword>
<organism evidence="14">
    <name type="scientific">hydrocarbon metagenome</name>
    <dbReference type="NCBI Taxonomy" id="938273"/>
    <lineage>
        <taxon>unclassified sequences</taxon>
        <taxon>metagenomes</taxon>
        <taxon>ecological metagenomes</taxon>
    </lineage>
</organism>
<dbReference type="CDD" id="cd21117">
    <property type="entry name" value="Twitch_MoaA"/>
    <property type="match status" value="1"/>
</dbReference>
<evidence type="ECO:0000256" key="11">
    <source>
        <dbReference type="ARBA" id="ARBA00023239"/>
    </source>
</evidence>
<dbReference type="SFLD" id="SFLDS00029">
    <property type="entry name" value="Radical_SAM"/>
    <property type="match status" value="1"/>
</dbReference>
<evidence type="ECO:0000256" key="7">
    <source>
        <dbReference type="ARBA" id="ARBA00023004"/>
    </source>
</evidence>
<dbReference type="EMBL" id="LNQE01000296">
    <property type="protein sequence ID" value="KUG27715.1"/>
    <property type="molecule type" value="Genomic_DNA"/>
</dbReference>
<reference evidence="14" key="1">
    <citation type="journal article" date="2015" name="Proc. Natl. Acad. Sci. U.S.A.">
        <title>Networks of energetic and metabolic interactions define dynamics in microbial communities.</title>
        <authorList>
            <person name="Embree M."/>
            <person name="Liu J.K."/>
            <person name="Al-Bassam M.M."/>
            <person name="Zengler K."/>
        </authorList>
    </citation>
    <scope>NUCLEOTIDE SEQUENCE</scope>
</reference>
<dbReference type="InterPro" id="IPR013483">
    <property type="entry name" value="MoaA"/>
</dbReference>
<keyword evidence="7" id="KW-0408">Iron</keyword>
<keyword evidence="9" id="KW-0342">GTP-binding</keyword>
<evidence type="ECO:0000256" key="8">
    <source>
        <dbReference type="ARBA" id="ARBA00023014"/>
    </source>
</evidence>
<evidence type="ECO:0000256" key="2">
    <source>
        <dbReference type="ARBA" id="ARBA00012167"/>
    </source>
</evidence>
<dbReference type="SMART" id="SM00729">
    <property type="entry name" value="Elp3"/>
    <property type="match status" value="1"/>
</dbReference>
<dbReference type="GO" id="GO:0061799">
    <property type="term" value="F:cyclic pyranopterin monophosphate synthase activity"/>
    <property type="evidence" value="ECO:0007669"/>
    <property type="project" value="TreeGrafter"/>
</dbReference>
<name>A0A0W8G5D7_9ZZZZ</name>
<evidence type="ECO:0000256" key="12">
    <source>
        <dbReference type="ARBA" id="ARBA00048697"/>
    </source>
</evidence>
<evidence type="ECO:0000256" key="9">
    <source>
        <dbReference type="ARBA" id="ARBA00023134"/>
    </source>
</evidence>
<dbReference type="GO" id="GO:0005525">
    <property type="term" value="F:GTP binding"/>
    <property type="evidence" value="ECO:0007669"/>
    <property type="project" value="UniProtKB-KW"/>
</dbReference>
<dbReference type="PROSITE" id="PS51918">
    <property type="entry name" value="RADICAL_SAM"/>
    <property type="match status" value="1"/>
</dbReference>
<keyword evidence="6" id="KW-0547">Nucleotide-binding</keyword>
<dbReference type="HAMAP" id="MF_01225_B">
    <property type="entry name" value="MoaA_B"/>
    <property type="match status" value="1"/>
</dbReference>
<dbReference type="InterPro" id="IPR000385">
    <property type="entry name" value="MoaA_NifB_PqqE_Fe-S-bd_CS"/>
</dbReference>
<comment type="caution">
    <text evidence="14">The sequence shown here is derived from an EMBL/GenBank/DDBJ whole genome shotgun (WGS) entry which is preliminary data.</text>
</comment>
<dbReference type="InterPro" id="IPR040064">
    <property type="entry name" value="MoaA-like"/>
</dbReference>
<dbReference type="Pfam" id="PF06463">
    <property type="entry name" value="Mob_synth_C"/>
    <property type="match status" value="1"/>
</dbReference>
<dbReference type="PANTHER" id="PTHR22960:SF0">
    <property type="entry name" value="MOLYBDENUM COFACTOR BIOSYNTHESIS PROTEIN 1"/>
    <property type="match status" value="1"/>
</dbReference>
<dbReference type="GO" id="GO:0006777">
    <property type="term" value="P:Mo-molybdopterin cofactor biosynthetic process"/>
    <property type="evidence" value="ECO:0007669"/>
    <property type="project" value="UniProtKB-KW"/>
</dbReference>
<dbReference type="CDD" id="cd01335">
    <property type="entry name" value="Radical_SAM"/>
    <property type="match status" value="1"/>
</dbReference>
<keyword evidence="3" id="KW-0004">4Fe-4S</keyword>
<dbReference type="UniPathway" id="UPA00344"/>
<keyword evidence="11" id="KW-0456">Lyase</keyword>
<gene>
    <name evidence="14" type="ORF">ASZ90_002436</name>
</gene>
<evidence type="ECO:0000256" key="4">
    <source>
        <dbReference type="ARBA" id="ARBA00022691"/>
    </source>
</evidence>
<dbReference type="SFLD" id="SFLDG01386">
    <property type="entry name" value="main_SPASM_domain-containing"/>
    <property type="match status" value="1"/>
</dbReference>
<dbReference type="EC" id="4.1.99.22" evidence="2"/>
<dbReference type="InterPro" id="IPR010505">
    <property type="entry name" value="MoaA_twitch"/>
</dbReference>
<evidence type="ECO:0000313" key="14">
    <source>
        <dbReference type="EMBL" id="KUG27715.1"/>
    </source>
</evidence>
<evidence type="ECO:0000256" key="3">
    <source>
        <dbReference type="ARBA" id="ARBA00022485"/>
    </source>
</evidence>
<dbReference type="PANTHER" id="PTHR22960">
    <property type="entry name" value="MOLYBDOPTERIN COFACTOR SYNTHESIS PROTEIN A"/>
    <property type="match status" value="1"/>
</dbReference>
<dbReference type="GO" id="GO:0046872">
    <property type="term" value="F:metal ion binding"/>
    <property type="evidence" value="ECO:0007669"/>
    <property type="project" value="UniProtKB-KW"/>
</dbReference>
<dbReference type="SUPFAM" id="SSF102114">
    <property type="entry name" value="Radical SAM enzymes"/>
    <property type="match status" value="1"/>
</dbReference>
<dbReference type="InterPro" id="IPR006638">
    <property type="entry name" value="Elp3/MiaA/NifB-like_rSAM"/>
</dbReference>
<dbReference type="PROSITE" id="PS01305">
    <property type="entry name" value="MOAA_NIFB_PQQE"/>
    <property type="match status" value="1"/>
</dbReference>
<evidence type="ECO:0000259" key="13">
    <source>
        <dbReference type="PROSITE" id="PS51918"/>
    </source>
</evidence>
<dbReference type="SFLD" id="SFLDG01383">
    <property type="entry name" value="cyclic_pyranopterin_phosphate"/>
    <property type="match status" value="1"/>
</dbReference>
<dbReference type="InterPro" id="IPR013785">
    <property type="entry name" value="Aldolase_TIM"/>
</dbReference>
<evidence type="ECO:0000256" key="5">
    <source>
        <dbReference type="ARBA" id="ARBA00022723"/>
    </source>
</evidence>
<dbReference type="Gene3D" id="3.20.20.70">
    <property type="entry name" value="Aldolase class I"/>
    <property type="match status" value="1"/>
</dbReference>
<protein>
    <recommendedName>
        <fullName evidence="2">GTP 3',8-cyclase</fullName>
        <ecNumber evidence="2">4.1.99.22</ecNumber>
    </recommendedName>
</protein>
<feature type="domain" description="Radical SAM core" evidence="13">
    <location>
        <begin position="10"/>
        <end position="232"/>
    </location>
</feature>
<comment type="cofactor">
    <cofactor evidence="1">
        <name>[4Fe-4S] cluster</name>
        <dbReference type="ChEBI" id="CHEBI:49883"/>
    </cofactor>
</comment>
<evidence type="ECO:0000256" key="6">
    <source>
        <dbReference type="ARBA" id="ARBA00022741"/>
    </source>
</evidence>
<dbReference type="SFLD" id="SFLDG01067">
    <property type="entry name" value="SPASM/twitch_domain_containing"/>
    <property type="match status" value="1"/>
</dbReference>